<evidence type="ECO:0000256" key="17">
    <source>
        <dbReference type="ARBA" id="ARBA00023242"/>
    </source>
</evidence>
<dbReference type="CDD" id="cd17734">
    <property type="entry name" value="BRCT_Bard1_rpt1"/>
    <property type="match status" value="1"/>
</dbReference>
<keyword evidence="5" id="KW-1017">Isopeptide bond</keyword>
<dbReference type="GO" id="GO:0061630">
    <property type="term" value="F:ubiquitin protein ligase activity"/>
    <property type="evidence" value="ECO:0007669"/>
    <property type="project" value="UniProtKB-EC"/>
</dbReference>
<keyword evidence="13" id="KW-0862">Zinc</keyword>
<dbReference type="Gene3D" id="3.40.50.10190">
    <property type="entry name" value="BRCT domain"/>
    <property type="match status" value="2"/>
</dbReference>
<keyword evidence="12" id="KW-0833">Ubl conjugation pathway</keyword>
<dbReference type="Gene3D" id="3.30.40.10">
    <property type="entry name" value="Zinc/RING finger domain, C3HC4 (zinc finger)"/>
    <property type="match status" value="1"/>
</dbReference>
<evidence type="ECO:0000313" key="26">
    <source>
        <dbReference type="Proteomes" id="UP000694544"/>
    </source>
</evidence>
<keyword evidence="16" id="KW-0234">DNA repair</keyword>
<dbReference type="SUPFAM" id="SSF48403">
    <property type="entry name" value="Ankyrin repeat"/>
    <property type="match status" value="1"/>
</dbReference>
<reference evidence="25" key="2">
    <citation type="submission" date="2025-09" db="UniProtKB">
        <authorList>
            <consortium name="Ensembl"/>
        </authorList>
    </citation>
    <scope>IDENTIFICATION</scope>
</reference>
<protein>
    <recommendedName>
        <fullName evidence="20">BRCA1-associated RING domain protein 1</fullName>
        <ecNumber evidence="4">2.3.2.27</ecNumber>
    </recommendedName>
    <alternativeName>
        <fullName evidence="21">RING-type E3 ubiquitin transferase BARD1</fullName>
    </alternativeName>
</protein>
<accession>A0A8C6FUE6</accession>
<feature type="region of interest" description="Disordered" evidence="23">
    <location>
        <begin position="158"/>
        <end position="188"/>
    </location>
</feature>
<dbReference type="SUPFAM" id="SSF57850">
    <property type="entry name" value="RING/U-box"/>
    <property type="match status" value="1"/>
</dbReference>
<evidence type="ECO:0000256" key="13">
    <source>
        <dbReference type="ARBA" id="ARBA00022833"/>
    </source>
</evidence>
<evidence type="ECO:0000313" key="25">
    <source>
        <dbReference type="Ensembl" id="ENSMMSP00000029224.1"/>
    </source>
</evidence>
<evidence type="ECO:0000256" key="6">
    <source>
        <dbReference type="ARBA" id="ARBA00022553"/>
    </source>
</evidence>
<dbReference type="Gene3D" id="1.25.40.20">
    <property type="entry name" value="Ankyrin repeat-containing domain"/>
    <property type="match status" value="1"/>
</dbReference>
<dbReference type="SMART" id="SM00292">
    <property type="entry name" value="BRCT"/>
    <property type="match status" value="2"/>
</dbReference>
<evidence type="ECO:0000256" key="7">
    <source>
        <dbReference type="ARBA" id="ARBA00022679"/>
    </source>
</evidence>
<dbReference type="Ensembl" id="ENSMMST00000032183.1">
    <property type="protein sequence ID" value="ENSMMSP00000029224.1"/>
    <property type="gene ID" value="ENSMMSG00000021660.1"/>
</dbReference>
<dbReference type="GO" id="GO:0031436">
    <property type="term" value="C:BRCA1-BARD1 complex"/>
    <property type="evidence" value="ECO:0007669"/>
    <property type="project" value="TreeGrafter"/>
</dbReference>
<dbReference type="PROSITE" id="PS50172">
    <property type="entry name" value="BRCT"/>
    <property type="match status" value="2"/>
</dbReference>
<feature type="domain" description="BRCT" evidence="24">
    <location>
        <begin position="549"/>
        <end position="632"/>
    </location>
</feature>
<evidence type="ECO:0000256" key="18">
    <source>
        <dbReference type="ARBA" id="ARBA00055451"/>
    </source>
</evidence>
<comment type="function">
    <text evidence="18">E3 ubiquitin-protein ligase. The BRCA1-BARD1 heterodimer specifically mediates the formation of 'Lys-6'-linked polyubiquitin chains and coordinates a diverse range of cellular pathways such as DNA damage repair, ubiquitination and transcriptional regulation to maintain genomic stability. Plays a central role in the control of the cell cycle in response to DNA damage. Acts by mediating ubiquitin E3 ligase activity that is required for its tumor suppressor function. Also forms a heterodimer with CSTF1/CSTF-50 to modulate mRNA processing and RNAP II stability by inhibiting pre-mRNA 3' cleavage.</text>
</comment>
<feature type="domain" description="BRCT" evidence="24">
    <location>
        <begin position="646"/>
        <end position="756"/>
    </location>
</feature>
<dbReference type="PANTHER" id="PTHR24171">
    <property type="entry name" value="ANKYRIN REPEAT DOMAIN-CONTAINING PROTEIN 39-RELATED"/>
    <property type="match status" value="1"/>
</dbReference>
<evidence type="ECO:0000256" key="2">
    <source>
        <dbReference type="ARBA" id="ARBA00004123"/>
    </source>
</evidence>
<evidence type="ECO:0000256" key="5">
    <source>
        <dbReference type="ARBA" id="ARBA00022499"/>
    </source>
</evidence>
<dbReference type="InterPro" id="IPR001357">
    <property type="entry name" value="BRCT_dom"/>
</dbReference>
<dbReference type="PROSITE" id="PS50088">
    <property type="entry name" value="ANK_REPEAT"/>
    <property type="match status" value="3"/>
</dbReference>
<evidence type="ECO:0000256" key="23">
    <source>
        <dbReference type="SAM" id="MobiDB-lite"/>
    </source>
</evidence>
<dbReference type="CDD" id="cd17720">
    <property type="entry name" value="BRCT_Bard1_rpt2"/>
    <property type="match status" value="1"/>
</dbReference>
<keyword evidence="10" id="KW-0227">DNA damage</keyword>
<feature type="region of interest" description="Disordered" evidence="23">
    <location>
        <begin position="333"/>
        <end position="352"/>
    </location>
</feature>
<evidence type="ECO:0000256" key="15">
    <source>
        <dbReference type="ARBA" id="ARBA00023043"/>
    </source>
</evidence>
<keyword evidence="11" id="KW-0863">Zinc-finger</keyword>
<dbReference type="SUPFAM" id="SSF52113">
    <property type="entry name" value="BRCT domain"/>
    <property type="match status" value="2"/>
</dbReference>
<comment type="subcellular location">
    <subcellularLocation>
        <location evidence="2">Nucleus</location>
    </subcellularLocation>
</comment>
<dbReference type="FunFam" id="1.25.40.20:FF:000032">
    <property type="entry name" value="BCL-6 corepressor isoform X1"/>
    <property type="match status" value="1"/>
</dbReference>
<comment type="pathway">
    <text evidence="3">Protein modification; protein ubiquitination.</text>
</comment>
<dbReference type="GeneTree" id="ENSGT00940000156532"/>
<dbReference type="GO" id="GO:0070531">
    <property type="term" value="C:BRCA1-A complex"/>
    <property type="evidence" value="ECO:0007669"/>
    <property type="project" value="TreeGrafter"/>
</dbReference>
<evidence type="ECO:0000256" key="12">
    <source>
        <dbReference type="ARBA" id="ARBA00022786"/>
    </source>
</evidence>
<dbReference type="GO" id="GO:0085020">
    <property type="term" value="P:protein K6-linked ubiquitination"/>
    <property type="evidence" value="ECO:0007669"/>
    <property type="project" value="TreeGrafter"/>
</dbReference>
<dbReference type="EC" id="2.3.2.27" evidence="4"/>
<feature type="region of interest" description="Disordered" evidence="23">
    <location>
        <begin position="279"/>
        <end position="326"/>
    </location>
</feature>
<feature type="compositionally biased region" description="Low complexity" evidence="23">
    <location>
        <begin position="365"/>
        <end position="381"/>
    </location>
</feature>
<keyword evidence="9" id="KW-0677">Repeat</keyword>
<dbReference type="FunFam" id="3.40.50.10190:FF:000019">
    <property type="entry name" value="BRCA1 associated RING domain 1"/>
    <property type="match status" value="1"/>
</dbReference>
<feature type="compositionally biased region" description="Basic residues" evidence="23">
    <location>
        <begin position="175"/>
        <end position="186"/>
    </location>
</feature>
<name>A0A8C6FUE6_MOSMO</name>
<evidence type="ECO:0000256" key="3">
    <source>
        <dbReference type="ARBA" id="ARBA00004906"/>
    </source>
</evidence>
<dbReference type="InterPro" id="IPR039503">
    <property type="entry name" value="BARD1_Znf-RING"/>
</dbReference>
<dbReference type="AlphaFoldDB" id="A0A8C6FUE6"/>
<feature type="repeat" description="ANK" evidence="22">
    <location>
        <begin position="407"/>
        <end position="439"/>
    </location>
</feature>
<proteinExistence type="predicted"/>
<evidence type="ECO:0000256" key="16">
    <source>
        <dbReference type="ARBA" id="ARBA00023204"/>
    </source>
</evidence>
<dbReference type="Pfam" id="PF14835">
    <property type="entry name" value="zf-RING_6"/>
    <property type="match status" value="1"/>
</dbReference>
<evidence type="ECO:0000256" key="11">
    <source>
        <dbReference type="ARBA" id="ARBA00022771"/>
    </source>
</evidence>
<dbReference type="InterPro" id="IPR002110">
    <property type="entry name" value="Ankyrin_rpt"/>
</dbReference>
<keyword evidence="6" id="KW-0597">Phosphoprotein</keyword>
<dbReference type="PROSITE" id="PS50297">
    <property type="entry name" value="ANK_REP_REGION"/>
    <property type="match status" value="3"/>
</dbReference>
<evidence type="ECO:0000259" key="24">
    <source>
        <dbReference type="PROSITE" id="PS50172"/>
    </source>
</evidence>
<keyword evidence="8" id="KW-0479">Metal-binding</keyword>
<dbReference type="FunFam" id="3.40.50.10190:FF:000013">
    <property type="entry name" value="BRCA1 associated RING domain 1"/>
    <property type="match status" value="1"/>
</dbReference>
<comment type="subunit">
    <text evidence="19">Homo- and heterodimer. Heterodimer (RING-type zinc finger) with BRCA1. Heterodimer (via ANK repeats and BRCT domains) with CSTF1/CSTF-50. Component of the BRCA1-A complex, at least composed of the BRCA1, BARD1, UIMC1/RAP80, ABRAXAS1, BRCC3/BRCC36, BABAM2 and BABAM1/NBA1. Interacts with UBXN1.</text>
</comment>
<comment type="catalytic activity">
    <reaction evidence="1">
        <text>S-ubiquitinyl-[E2 ubiquitin-conjugating enzyme]-L-cysteine + [acceptor protein]-L-lysine = [E2 ubiquitin-conjugating enzyme]-L-cysteine + N(6)-ubiquitinyl-[acceptor protein]-L-lysine.</text>
        <dbReference type="EC" id="2.3.2.27"/>
    </reaction>
</comment>
<evidence type="ECO:0000256" key="21">
    <source>
        <dbReference type="ARBA" id="ARBA00079537"/>
    </source>
</evidence>
<dbReference type="InterPro" id="IPR036420">
    <property type="entry name" value="BRCT_dom_sf"/>
</dbReference>
<reference evidence="25" key="1">
    <citation type="submission" date="2025-08" db="UniProtKB">
        <authorList>
            <consortium name="Ensembl"/>
        </authorList>
    </citation>
    <scope>IDENTIFICATION</scope>
</reference>
<evidence type="ECO:0000256" key="4">
    <source>
        <dbReference type="ARBA" id="ARBA00012483"/>
    </source>
</evidence>
<evidence type="ECO:0000256" key="14">
    <source>
        <dbReference type="ARBA" id="ARBA00022843"/>
    </source>
</evidence>
<dbReference type="Pfam" id="PF12796">
    <property type="entry name" value="Ank_2"/>
    <property type="match status" value="1"/>
</dbReference>
<evidence type="ECO:0000256" key="1">
    <source>
        <dbReference type="ARBA" id="ARBA00000900"/>
    </source>
</evidence>
<feature type="region of interest" description="Disordered" evidence="23">
    <location>
        <begin position="361"/>
        <end position="382"/>
    </location>
</feature>
<organism evidence="25 26">
    <name type="scientific">Moschus moschiferus</name>
    <name type="common">Siberian musk deer</name>
    <name type="synonym">Moschus sibiricus</name>
    <dbReference type="NCBI Taxonomy" id="68415"/>
    <lineage>
        <taxon>Eukaryota</taxon>
        <taxon>Metazoa</taxon>
        <taxon>Chordata</taxon>
        <taxon>Craniata</taxon>
        <taxon>Vertebrata</taxon>
        <taxon>Euteleostomi</taxon>
        <taxon>Mammalia</taxon>
        <taxon>Eutheria</taxon>
        <taxon>Laurasiatheria</taxon>
        <taxon>Artiodactyla</taxon>
        <taxon>Ruminantia</taxon>
        <taxon>Pecora</taxon>
        <taxon>Moschidae</taxon>
        <taxon>Moschus</taxon>
    </lineage>
</organism>
<feature type="region of interest" description="Disordered" evidence="23">
    <location>
        <begin position="1"/>
        <end position="26"/>
    </location>
</feature>
<dbReference type="InterPro" id="IPR013083">
    <property type="entry name" value="Znf_RING/FYVE/PHD"/>
</dbReference>
<dbReference type="PANTHER" id="PTHR24171:SF8">
    <property type="entry name" value="BRCA1-ASSOCIATED RING DOMAIN PROTEIN 1"/>
    <property type="match status" value="1"/>
</dbReference>
<keyword evidence="14" id="KW-0832">Ubl conjugation</keyword>
<dbReference type="PRINTS" id="PR01415">
    <property type="entry name" value="ANKYRIN"/>
</dbReference>
<keyword evidence="26" id="KW-1185">Reference proteome</keyword>
<dbReference type="GO" id="GO:0008270">
    <property type="term" value="F:zinc ion binding"/>
    <property type="evidence" value="ECO:0007669"/>
    <property type="project" value="UniProtKB-KW"/>
</dbReference>
<keyword evidence="15 22" id="KW-0040">ANK repeat</keyword>
<evidence type="ECO:0000256" key="19">
    <source>
        <dbReference type="ARBA" id="ARBA00063650"/>
    </source>
</evidence>
<keyword evidence="7" id="KW-0808">Transferase</keyword>
<gene>
    <name evidence="25" type="primary">BARD1</name>
</gene>
<dbReference type="SMART" id="SM00248">
    <property type="entry name" value="ANK"/>
    <property type="match status" value="3"/>
</dbReference>
<feature type="repeat" description="ANK" evidence="22">
    <location>
        <begin position="473"/>
        <end position="505"/>
    </location>
</feature>
<dbReference type="GO" id="GO:0006281">
    <property type="term" value="P:DNA repair"/>
    <property type="evidence" value="ECO:0007669"/>
    <property type="project" value="UniProtKB-KW"/>
</dbReference>
<evidence type="ECO:0000256" key="20">
    <source>
        <dbReference type="ARBA" id="ARBA00068947"/>
    </source>
</evidence>
<evidence type="ECO:0000256" key="22">
    <source>
        <dbReference type="PROSITE-ProRule" id="PRU00023"/>
    </source>
</evidence>
<sequence>MQGNRQPRVRSGNQLHPAPAMKPAGRGAWAHSRAALDRLEKLLRCSRCNCVSDCIGSECPVCYTPAWMQDVKINRQLDSMIQLCSKLRNLLHDTDLSDLKEETSRKSLFNDAHNKKNSIKMWFSPRSKKVRYTVNKISVQTRPSVKNDGNAQETSMYEFVSMSPPVEVSEGPKKPSTKSRKKQKKKTLAEINQKWNLEAENEDGDLDSKEESKEKLVSFCSQPSVIANLEINGEIDLLASGSVTESECFGSLAEVSLPLAEHIESPEIESKNEIVTPEETVSANYLPSKKSLPSGRNGKRGRHNRISSPVSKRCRSSSQNTGGNSVKQTVLSENMPLPGCSSPPSNELKVGDTLRRRSRTILDESISLSPSTPPSTLNSPSYRRMMCSPSATKLWPISLTAVKRNHRGETLLHIASIKGDIPSVEYLLQSGSDPNVKDHAGWTPLHEACNHGHLKVVELLLQHKALVNTTGYQNDSPLHDAVKNGHVDIVKLLLAYGAAREAVNIFGLRPVDYADSKNMKSLLLLPEKESSSTSHCSVVNTSQRRDGPLALIGSGLSSEQQKMLSELATILKAKKCAEFDNTVTHVIVPGDTVQSTVKCMLGILSGCWILKFEWVKACLQSEEYEQEEKYEIPEGPQKSRLNREQLLPKLFDGCYFYFGGTFKHHPKDNLIKLVTAGGGQILIRKPKPDSDVTQTVNTVAYHAKPDSDQRFCTQYIIYEDLSNHRPERVRQGKVWMAPSSWFIDCVMSFELLPLDN</sequence>
<evidence type="ECO:0000256" key="9">
    <source>
        <dbReference type="ARBA" id="ARBA00022737"/>
    </source>
</evidence>
<dbReference type="Proteomes" id="UP000694544">
    <property type="component" value="Unplaced"/>
</dbReference>
<evidence type="ECO:0000256" key="8">
    <source>
        <dbReference type="ARBA" id="ARBA00022723"/>
    </source>
</evidence>
<feature type="repeat" description="ANK" evidence="22">
    <location>
        <begin position="440"/>
        <end position="472"/>
    </location>
</feature>
<dbReference type="InterPro" id="IPR036770">
    <property type="entry name" value="Ankyrin_rpt-contain_sf"/>
</dbReference>
<keyword evidence="17" id="KW-0539">Nucleus</keyword>
<evidence type="ECO:0000256" key="10">
    <source>
        <dbReference type="ARBA" id="ARBA00022763"/>
    </source>
</evidence>